<reference evidence="7 8" key="1">
    <citation type="submission" date="2022-01" db="EMBL/GenBank/DDBJ databases">
        <title>Novel bile acid biosynthetic pathways are enriched in the microbiome of centenarians.</title>
        <authorList>
            <person name="Sato Y."/>
            <person name="Atarashi K."/>
            <person name="Plichta R.D."/>
            <person name="Arai Y."/>
            <person name="Sasajima S."/>
            <person name="Kearney M.S."/>
            <person name="Suda W."/>
            <person name="Takeshita K."/>
            <person name="Sasaki T."/>
            <person name="Okamoto S."/>
            <person name="Skelly N.A."/>
            <person name="Okamura Y."/>
            <person name="Vlamakis H."/>
            <person name="Li Y."/>
            <person name="Tanoue T."/>
            <person name="Takei H."/>
            <person name="Nittono H."/>
            <person name="Narushima S."/>
            <person name="Irie J."/>
            <person name="Itoh H."/>
            <person name="Moriya K."/>
            <person name="Sugiura Y."/>
            <person name="Suematsu M."/>
            <person name="Moritoki N."/>
            <person name="Shibata S."/>
            <person name="Littman R.D."/>
            <person name="Fischbach A.M."/>
            <person name="Uwamino Y."/>
            <person name="Inoue T."/>
            <person name="Honda A."/>
            <person name="Hattori M."/>
            <person name="Murai T."/>
            <person name="Xavier J.R."/>
            <person name="Hirose N."/>
            <person name="Honda K."/>
        </authorList>
    </citation>
    <scope>NUCLEOTIDE SEQUENCE [LARGE SCALE GENOMIC DNA]</scope>
    <source>
        <strain evidence="7 8">CE91-St30</strain>
    </source>
</reference>
<keyword evidence="4" id="KW-0862">Zinc</keyword>
<dbReference type="Gene3D" id="3.40.50.720">
    <property type="entry name" value="NAD(P)-binding Rossmann-like Domain"/>
    <property type="match status" value="1"/>
</dbReference>
<evidence type="ECO:0000256" key="4">
    <source>
        <dbReference type="ARBA" id="ARBA00022833"/>
    </source>
</evidence>
<protein>
    <submittedName>
        <fullName evidence="7">Alcohol dehydrogenase catalytic domain-containing protein</fullName>
    </submittedName>
</protein>
<dbReference type="InterPro" id="IPR036291">
    <property type="entry name" value="NAD(P)-bd_dom_sf"/>
</dbReference>
<keyword evidence="3" id="KW-0479">Metal-binding</keyword>
<accession>A0ABN6MBY2</accession>
<evidence type="ECO:0000256" key="3">
    <source>
        <dbReference type="ARBA" id="ARBA00022723"/>
    </source>
</evidence>
<keyword evidence="5" id="KW-0560">Oxidoreductase</keyword>
<comment type="similarity">
    <text evidence="2">Belongs to the zinc-containing alcohol dehydrogenase family.</text>
</comment>
<comment type="cofactor">
    <cofactor evidence="1">
        <name>Zn(2+)</name>
        <dbReference type="ChEBI" id="CHEBI:29105"/>
    </cofactor>
</comment>
<proteinExistence type="inferred from homology"/>
<evidence type="ECO:0000256" key="1">
    <source>
        <dbReference type="ARBA" id="ARBA00001947"/>
    </source>
</evidence>
<dbReference type="SUPFAM" id="SSF51735">
    <property type="entry name" value="NAD(P)-binding Rossmann-fold domains"/>
    <property type="match status" value="1"/>
</dbReference>
<name>A0ABN6MBY2_9ACTN</name>
<gene>
    <name evidence="7" type="ORF">CE91St30_00270</name>
</gene>
<evidence type="ECO:0000313" key="8">
    <source>
        <dbReference type="Proteomes" id="UP001320544"/>
    </source>
</evidence>
<evidence type="ECO:0000313" key="7">
    <source>
        <dbReference type="EMBL" id="BDE94694.1"/>
    </source>
</evidence>
<dbReference type="InterPro" id="IPR013154">
    <property type="entry name" value="ADH-like_N"/>
</dbReference>
<dbReference type="Gene3D" id="3.90.180.10">
    <property type="entry name" value="Medium-chain alcohol dehydrogenases, catalytic domain"/>
    <property type="match status" value="1"/>
</dbReference>
<keyword evidence="8" id="KW-1185">Reference proteome</keyword>
<dbReference type="Proteomes" id="UP001320544">
    <property type="component" value="Chromosome"/>
</dbReference>
<dbReference type="InterPro" id="IPR011032">
    <property type="entry name" value="GroES-like_sf"/>
</dbReference>
<evidence type="ECO:0000256" key="2">
    <source>
        <dbReference type="ARBA" id="ARBA00008072"/>
    </source>
</evidence>
<dbReference type="Pfam" id="PF08240">
    <property type="entry name" value="ADH_N"/>
    <property type="match status" value="1"/>
</dbReference>
<organism evidence="7 8">
    <name type="scientific">Raoultibacter timonensis</name>
    <dbReference type="NCBI Taxonomy" id="1907662"/>
    <lineage>
        <taxon>Bacteria</taxon>
        <taxon>Bacillati</taxon>
        <taxon>Actinomycetota</taxon>
        <taxon>Coriobacteriia</taxon>
        <taxon>Eggerthellales</taxon>
        <taxon>Eggerthellaceae</taxon>
        <taxon>Raoultibacter</taxon>
    </lineage>
</organism>
<dbReference type="RefSeq" id="WP_244387474.1">
    <property type="nucleotide sequence ID" value="NZ_AP025564.1"/>
</dbReference>
<evidence type="ECO:0000259" key="6">
    <source>
        <dbReference type="Pfam" id="PF08240"/>
    </source>
</evidence>
<feature type="domain" description="Alcohol dehydrogenase-like N-terminal" evidence="6">
    <location>
        <begin position="24"/>
        <end position="131"/>
    </location>
</feature>
<dbReference type="EMBL" id="AP025564">
    <property type="protein sequence ID" value="BDE94694.1"/>
    <property type="molecule type" value="Genomic_DNA"/>
</dbReference>
<dbReference type="PANTHER" id="PTHR43350:SF19">
    <property type="entry name" value="D-GULOSIDE 3-DEHYDROGENASE"/>
    <property type="match status" value="1"/>
</dbReference>
<sequence>MLNCSYRLVAPRTIQPVLLQVDAADRVVVRPTNLSICNADQRYYQGVRSEEVLRKKLPMALIHEGIGRVVSDQTGEHNCGDLVVMIPNEPSKQDLVIAENYLSDSKFRGSGFDGFMQELVVLSPNRVIPLPRGIDADIAAFTELVSVAMHAIRRFMLTAHCRRRRVGIWGDGNVGYIVALLLHYLLPDTELFVVGRNSQKLADFTFVSDVFLASEMPVKARVDHAFECCGGEGSASAIEQIIEHIEPEGTVSLLGVVENSVPINTRMVLEKGLRFVGNSRSGRVDFVQVVELYRKHPDILDYLSSLIGHVHAVSNLQDIQTAFEVDMRKPMGKTIMQWNM</sequence>
<dbReference type="SUPFAM" id="SSF50129">
    <property type="entry name" value="GroES-like"/>
    <property type="match status" value="1"/>
</dbReference>
<evidence type="ECO:0000256" key="5">
    <source>
        <dbReference type="ARBA" id="ARBA00023002"/>
    </source>
</evidence>
<dbReference type="PANTHER" id="PTHR43350">
    <property type="entry name" value="NAD-DEPENDENT ALCOHOL DEHYDROGENASE"/>
    <property type="match status" value="1"/>
</dbReference>